<reference evidence="1 2" key="1">
    <citation type="journal article" date="2019" name="Nat. Ecol. Evol.">
        <title>Megaphylogeny resolves global patterns of mushroom evolution.</title>
        <authorList>
            <person name="Varga T."/>
            <person name="Krizsan K."/>
            <person name="Foldi C."/>
            <person name="Dima B."/>
            <person name="Sanchez-Garcia M."/>
            <person name="Sanchez-Ramirez S."/>
            <person name="Szollosi G.J."/>
            <person name="Szarkandi J.G."/>
            <person name="Papp V."/>
            <person name="Albert L."/>
            <person name="Andreopoulos W."/>
            <person name="Angelini C."/>
            <person name="Antonin V."/>
            <person name="Barry K.W."/>
            <person name="Bougher N.L."/>
            <person name="Buchanan P."/>
            <person name="Buyck B."/>
            <person name="Bense V."/>
            <person name="Catcheside P."/>
            <person name="Chovatia M."/>
            <person name="Cooper J."/>
            <person name="Damon W."/>
            <person name="Desjardin D."/>
            <person name="Finy P."/>
            <person name="Geml J."/>
            <person name="Haridas S."/>
            <person name="Hughes K."/>
            <person name="Justo A."/>
            <person name="Karasinski D."/>
            <person name="Kautmanova I."/>
            <person name="Kiss B."/>
            <person name="Kocsube S."/>
            <person name="Kotiranta H."/>
            <person name="LaButti K.M."/>
            <person name="Lechner B.E."/>
            <person name="Liimatainen K."/>
            <person name="Lipzen A."/>
            <person name="Lukacs Z."/>
            <person name="Mihaltcheva S."/>
            <person name="Morgado L.N."/>
            <person name="Niskanen T."/>
            <person name="Noordeloos M.E."/>
            <person name="Ohm R.A."/>
            <person name="Ortiz-Santana B."/>
            <person name="Ovrebo C."/>
            <person name="Racz N."/>
            <person name="Riley R."/>
            <person name="Savchenko A."/>
            <person name="Shiryaev A."/>
            <person name="Soop K."/>
            <person name="Spirin V."/>
            <person name="Szebenyi C."/>
            <person name="Tomsovsky M."/>
            <person name="Tulloss R.E."/>
            <person name="Uehling J."/>
            <person name="Grigoriev I.V."/>
            <person name="Vagvolgyi C."/>
            <person name="Papp T."/>
            <person name="Martin F.M."/>
            <person name="Miettinen O."/>
            <person name="Hibbett D.S."/>
            <person name="Nagy L.G."/>
        </authorList>
    </citation>
    <scope>NUCLEOTIDE SEQUENCE [LARGE SCALE GENOMIC DNA]</scope>
    <source>
        <strain evidence="1 2">NL-1719</strain>
    </source>
</reference>
<organism evidence="1 2">
    <name type="scientific">Pluteus cervinus</name>
    <dbReference type="NCBI Taxonomy" id="181527"/>
    <lineage>
        <taxon>Eukaryota</taxon>
        <taxon>Fungi</taxon>
        <taxon>Dikarya</taxon>
        <taxon>Basidiomycota</taxon>
        <taxon>Agaricomycotina</taxon>
        <taxon>Agaricomycetes</taxon>
        <taxon>Agaricomycetidae</taxon>
        <taxon>Agaricales</taxon>
        <taxon>Pluteineae</taxon>
        <taxon>Pluteaceae</taxon>
        <taxon>Pluteus</taxon>
    </lineage>
</organism>
<dbReference type="EMBL" id="ML208968">
    <property type="protein sequence ID" value="TFK59471.1"/>
    <property type="molecule type" value="Genomic_DNA"/>
</dbReference>
<keyword evidence="2" id="KW-1185">Reference proteome</keyword>
<name>A0ACD3A1P3_9AGAR</name>
<evidence type="ECO:0000313" key="2">
    <source>
        <dbReference type="Proteomes" id="UP000308600"/>
    </source>
</evidence>
<feature type="non-terminal residue" evidence="1">
    <location>
        <position position="1"/>
    </location>
</feature>
<accession>A0ACD3A1P3</accession>
<dbReference type="Proteomes" id="UP000308600">
    <property type="component" value="Unassembled WGS sequence"/>
</dbReference>
<gene>
    <name evidence="1" type="ORF">BDN72DRAFT_945594</name>
</gene>
<proteinExistence type="predicted"/>
<evidence type="ECO:0000313" key="1">
    <source>
        <dbReference type="EMBL" id="TFK59471.1"/>
    </source>
</evidence>
<sequence>GQIWDLFKTEPSLDSQKFSTRFEDLLKIFNTSLAVDKAEQEQVKSALTELKHNRKPAAAFCAEQTCVDILQNLDEWANNHSEKLFWLYGVAGMGKSTIAATVSNRLNAQKLLGGYHICSRDSTTHQSPTQLVLNLCYQLALVYKPFGRQAAKAIRATNLFTPNDMHITELFDQLLIQPLTTIYKQQQKPTTMITLVIDALDECGTPEERHIVVQKLEQLVGCCDWIKVLITSRPTVDVQKCLAKEKAREWSLDPMNNDSNIEQFFQLKFQQNSEFEDDLNMLLKAIPALAKQAGGLFIWAKIAYEYLQLNLDKLMALEKLLQKETFNDLHFLYKTVLKEAIPSQNKEIYQVVMGAILLAGEPLSEKGLGRLLAVQNGLKESIVATVVSRLKALIYVGSDKKLYIMHPSLREYLTDSQVESEFSIGQEQHYTLFEKTVSVMEQQLKFNICELESSYETNSEVKDLEERIKCHISEELQYSARYWMYHMVKSGEWSSNHDRALKKFGSSNILLYWIEILSVLGCVRKSMLELTKVMQWMKVSRISEQTVCNIS</sequence>
<protein>
    <submittedName>
        <fullName evidence="1">Uncharacterized protein</fullName>
    </submittedName>
</protein>